<dbReference type="AlphaFoldDB" id="A0A9X4PLC3"/>
<dbReference type="EMBL" id="JAMWGI010000008">
    <property type="protein sequence ID" value="MDG6194369.1"/>
    <property type="molecule type" value="Genomic_DNA"/>
</dbReference>
<evidence type="ECO:0000313" key="1">
    <source>
        <dbReference type="EMBL" id="MDG6194369.1"/>
    </source>
</evidence>
<organism evidence="1 2">
    <name type="scientific">Lactococcus formosensis</name>
    <dbReference type="NCBI Taxonomy" id="1281486"/>
    <lineage>
        <taxon>Bacteria</taxon>
        <taxon>Bacillati</taxon>
        <taxon>Bacillota</taxon>
        <taxon>Bacilli</taxon>
        <taxon>Lactobacillales</taxon>
        <taxon>Streptococcaceae</taxon>
        <taxon>Lactococcus</taxon>
    </lineage>
</organism>
<evidence type="ECO:0000313" key="2">
    <source>
        <dbReference type="Proteomes" id="UP001153203"/>
    </source>
</evidence>
<sequence length="66" mass="7770">MKKYRYTAVLPGHSIDFLSSEFYLDMYLEGITSSDRYLKVKEVETGNNILLKESQILYFIQNEVVK</sequence>
<dbReference type="RefSeq" id="WP_279364567.1">
    <property type="nucleotide sequence ID" value="NZ_JAMWGC010000009.1"/>
</dbReference>
<reference evidence="1" key="1">
    <citation type="submission" date="2022-06" db="EMBL/GenBank/DDBJ databases">
        <title>Lactococcus from bovine mastitis in China.</title>
        <authorList>
            <person name="Lin Y."/>
            <person name="Han B."/>
        </authorList>
    </citation>
    <scope>NUCLEOTIDE SEQUENCE</scope>
    <source>
        <strain evidence="1">Hebei-B-39</strain>
    </source>
</reference>
<accession>A0A9X4PLC3</accession>
<protein>
    <submittedName>
        <fullName evidence="1">Uncharacterized protein</fullName>
    </submittedName>
</protein>
<name>A0A9X4PLC3_9LACT</name>
<gene>
    <name evidence="1" type="ORF">NF708_10275</name>
</gene>
<proteinExistence type="predicted"/>
<comment type="caution">
    <text evidence="1">The sequence shown here is derived from an EMBL/GenBank/DDBJ whole genome shotgun (WGS) entry which is preliminary data.</text>
</comment>
<dbReference type="Proteomes" id="UP001153203">
    <property type="component" value="Unassembled WGS sequence"/>
</dbReference>